<dbReference type="SUPFAM" id="SSF52540">
    <property type="entry name" value="P-loop containing nucleoside triphosphate hydrolases"/>
    <property type="match status" value="1"/>
</dbReference>
<dbReference type="InterPro" id="IPR015943">
    <property type="entry name" value="WD40/YVTN_repeat-like_dom_sf"/>
</dbReference>
<comment type="caution">
    <text evidence="6">The sequence shown here is derived from an EMBL/GenBank/DDBJ whole genome shotgun (WGS) entry which is preliminary data.</text>
</comment>
<dbReference type="InterPro" id="IPR056884">
    <property type="entry name" value="NPHP3-like_N"/>
</dbReference>
<dbReference type="CDD" id="cd21037">
    <property type="entry name" value="MLKL_NTD"/>
    <property type="match status" value="1"/>
</dbReference>
<accession>G4U2J7</accession>
<feature type="non-terminal residue" evidence="6">
    <location>
        <position position="958"/>
    </location>
</feature>
<dbReference type="eggNOG" id="KOG0266">
    <property type="taxonomic scope" value="Eukaryota"/>
</dbReference>
<evidence type="ECO:0000256" key="3">
    <source>
        <dbReference type="PROSITE-ProRule" id="PRU00221"/>
    </source>
</evidence>
<dbReference type="OMA" id="RIVPRIH"/>
<dbReference type="PROSITE" id="PS50294">
    <property type="entry name" value="WD_REPEATS_REGION"/>
    <property type="match status" value="4"/>
</dbReference>
<keyword evidence="2" id="KW-0677">Repeat</keyword>
<dbReference type="InterPro" id="IPR020472">
    <property type="entry name" value="WD40_PAC1"/>
</dbReference>
<dbReference type="GO" id="GO:0005634">
    <property type="term" value="C:nucleus"/>
    <property type="evidence" value="ECO:0007669"/>
    <property type="project" value="TreeGrafter"/>
</dbReference>
<dbReference type="InterPro" id="IPR059179">
    <property type="entry name" value="MLKL-like_MCAfunc"/>
</dbReference>
<feature type="repeat" description="WD" evidence="3">
    <location>
        <begin position="895"/>
        <end position="936"/>
    </location>
</feature>
<dbReference type="HOGENOM" id="CLU_000288_6_5_1"/>
<evidence type="ECO:0000313" key="7">
    <source>
        <dbReference type="Proteomes" id="UP000007148"/>
    </source>
</evidence>
<feature type="domain" description="Nephrocystin 3-like N-terminal" evidence="5">
    <location>
        <begin position="245"/>
        <end position="406"/>
    </location>
</feature>
<dbReference type="STRING" id="1109443.G4U2J7"/>
<name>G4U2J7_SERID</name>
<feature type="repeat" description="WD" evidence="3">
    <location>
        <begin position="809"/>
        <end position="850"/>
    </location>
</feature>
<dbReference type="PANTHER" id="PTHR22847">
    <property type="entry name" value="WD40 REPEAT PROTEIN"/>
    <property type="match status" value="1"/>
</dbReference>
<feature type="repeat" description="WD" evidence="3">
    <location>
        <begin position="852"/>
        <end position="893"/>
    </location>
</feature>
<keyword evidence="1 3" id="KW-0853">WD repeat</keyword>
<dbReference type="Gene3D" id="2.130.10.10">
    <property type="entry name" value="YVTN repeat-like/Quinoprotein amine dehydrogenase"/>
    <property type="match status" value="1"/>
</dbReference>
<dbReference type="EMBL" id="CAFZ01001873">
    <property type="protein sequence ID" value="CCA77814.1"/>
    <property type="molecule type" value="Genomic_DNA"/>
</dbReference>
<dbReference type="InterPro" id="IPR001680">
    <property type="entry name" value="WD40_rpt"/>
</dbReference>
<evidence type="ECO:0000256" key="4">
    <source>
        <dbReference type="SAM" id="MobiDB-lite"/>
    </source>
</evidence>
<dbReference type="PRINTS" id="PR00320">
    <property type="entry name" value="GPROTEINBRPT"/>
</dbReference>
<dbReference type="PANTHER" id="PTHR22847:SF637">
    <property type="entry name" value="WD REPEAT DOMAIN 5B"/>
    <property type="match status" value="1"/>
</dbReference>
<dbReference type="Proteomes" id="UP000007148">
    <property type="component" value="Unassembled WGS sequence"/>
</dbReference>
<protein>
    <submittedName>
        <fullName evidence="6">Related to WD40-repeat protein (Notchless protein)</fullName>
    </submittedName>
</protein>
<dbReference type="InterPro" id="IPR036322">
    <property type="entry name" value="WD40_repeat_dom_sf"/>
</dbReference>
<evidence type="ECO:0000313" key="6">
    <source>
        <dbReference type="EMBL" id="CCA77814.1"/>
    </source>
</evidence>
<organism evidence="6 7">
    <name type="scientific">Serendipita indica (strain DSM 11827)</name>
    <name type="common">Root endophyte fungus</name>
    <name type="synonym">Piriformospora indica</name>
    <dbReference type="NCBI Taxonomy" id="1109443"/>
    <lineage>
        <taxon>Eukaryota</taxon>
        <taxon>Fungi</taxon>
        <taxon>Dikarya</taxon>
        <taxon>Basidiomycota</taxon>
        <taxon>Agaricomycotina</taxon>
        <taxon>Agaricomycetes</taxon>
        <taxon>Sebacinales</taxon>
        <taxon>Serendipitaceae</taxon>
        <taxon>Serendipita</taxon>
    </lineage>
</organism>
<dbReference type="AlphaFoldDB" id="G4U2J7"/>
<dbReference type="PROSITE" id="PS00678">
    <property type="entry name" value="WD_REPEATS_1"/>
    <property type="match status" value="2"/>
</dbReference>
<dbReference type="GO" id="GO:1990234">
    <property type="term" value="C:transferase complex"/>
    <property type="evidence" value="ECO:0007669"/>
    <property type="project" value="UniProtKB-ARBA"/>
</dbReference>
<dbReference type="InterPro" id="IPR019775">
    <property type="entry name" value="WD40_repeat_CS"/>
</dbReference>
<reference evidence="6 7" key="1">
    <citation type="journal article" date="2011" name="PLoS Pathog.">
        <title>Endophytic Life Strategies Decoded by Genome and Transcriptome Analyses of the Mutualistic Root Symbiont Piriformospora indica.</title>
        <authorList>
            <person name="Zuccaro A."/>
            <person name="Lahrmann U."/>
            <person name="Guldener U."/>
            <person name="Langen G."/>
            <person name="Pfiffi S."/>
            <person name="Biedenkopf D."/>
            <person name="Wong P."/>
            <person name="Samans B."/>
            <person name="Grimm C."/>
            <person name="Basiewicz M."/>
            <person name="Murat C."/>
            <person name="Martin F."/>
            <person name="Kogel K.H."/>
        </authorList>
    </citation>
    <scope>NUCLEOTIDE SEQUENCE [LARGE SCALE GENOMIC DNA]</scope>
    <source>
        <strain evidence="6 7">DSM 11827</strain>
    </source>
</reference>
<feature type="region of interest" description="Disordered" evidence="4">
    <location>
        <begin position="1"/>
        <end position="29"/>
    </location>
</feature>
<dbReference type="SMART" id="SM00320">
    <property type="entry name" value="WD40"/>
    <property type="match status" value="3"/>
</dbReference>
<dbReference type="InterPro" id="IPR027417">
    <property type="entry name" value="P-loop_NTPase"/>
</dbReference>
<sequence>MSSQKSTKPKKQLRITNPSGSSSFKGESSSKRDQVYNTVNVGLDVVANIAEGSDILGPLKAACRATKSVLDVVQAIESNKEEWTDLTRRLKSYMSTLEERIDLFEGYPLKDRAVDEAFSQPLIHYVEYVYSSCLVQYAEQCRFLESMHDTVVEIQEKRSRNRLGFLKSFSKVKIDAGEIRKLNRDIEDGHRQFMEALSHFTALRIQAVEQNTKVILTAVDASAILQLPTVAFVASSLHSTCLKGTREAVLQTIWRWADDDTSDKPIFWLCDIAGSGKSTVAMSAVESWRQQGVLGGRFFFSIASSEGSTTDKFCSTIARDLVEYLPELAPHVAGAVKQHPSFMRSSLEEQFQNLVANPLHHWQGRVFIVIDALDECKSGSQRRELVETLSKAVRGNKTLRIFMTSRPDPVVQAVLGSLSIKSKLEDRLHDITHRDNIGDIALYVHQSLDGVLSEDKRRRLIDKANGLFIWASTACRMLTNETSLVPTETMYNRLISMDQVGAIDDLYGLIFERTEPGNHEIMYKMLALLLAAFEPLTTDDLDDILNYTGVLGSAKALVRNLGSVLTEDSTTRMVQFRHPTLVEYLRRCSNTPNIGSRNRVYISIANAHGQAASWCFKCLESRTEGLKFNICQIESSFNLNREIPNLDAKISTLVPRRLRYASFHWLFHMAEADDNWQSTLKDNLRHIIQVPYVLYWMEILSLTGGISRAITGLRAITSWKGVSDIYQNIKRLHPRKLEEETRSRMDEIRRFILAFSVPIQDSAPHIYISALPFTPTKSKLHIEGLNKYTNTLKVCRGLEEMYPGLPTTLRGHEDWVYSVAFSPDSSQIVSGSDDKTIRLWDTVTGQPLGEPLQGHEAGILSVAFSPDGSQIVSGSEDQNIRLWDTSTGQPLGEPLRGHYGSIRSVIFSPDGSKIVSGSDDKTIRLWDAATGQSLRPPLQGHDDAITSVVLSPDGSQIV</sequence>
<dbReference type="SUPFAM" id="SSF50978">
    <property type="entry name" value="WD40 repeat-like"/>
    <property type="match status" value="1"/>
</dbReference>
<keyword evidence="7" id="KW-1185">Reference proteome</keyword>
<evidence type="ECO:0000256" key="1">
    <source>
        <dbReference type="ARBA" id="ARBA00022574"/>
    </source>
</evidence>
<dbReference type="PROSITE" id="PS50082">
    <property type="entry name" value="WD_REPEATS_2"/>
    <property type="match status" value="3"/>
</dbReference>
<dbReference type="InParanoid" id="G4U2J7"/>
<proteinExistence type="predicted"/>
<dbReference type="Pfam" id="PF24883">
    <property type="entry name" value="NPHP3_N"/>
    <property type="match status" value="1"/>
</dbReference>
<dbReference type="OrthoDB" id="3027122at2759"/>
<dbReference type="Pfam" id="PF00400">
    <property type="entry name" value="WD40"/>
    <property type="match status" value="3"/>
</dbReference>
<dbReference type="CDD" id="cd00200">
    <property type="entry name" value="WD40"/>
    <property type="match status" value="1"/>
</dbReference>
<gene>
    <name evidence="6" type="ORF">PIIN_03449</name>
</gene>
<evidence type="ECO:0000256" key="2">
    <source>
        <dbReference type="ARBA" id="ARBA00022737"/>
    </source>
</evidence>
<dbReference type="Gene3D" id="3.40.50.300">
    <property type="entry name" value="P-loop containing nucleotide triphosphate hydrolases"/>
    <property type="match status" value="1"/>
</dbReference>
<evidence type="ECO:0000259" key="5">
    <source>
        <dbReference type="Pfam" id="PF24883"/>
    </source>
</evidence>